<proteinExistence type="predicted"/>
<comment type="caution">
    <text evidence="2">The sequence shown here is derived from an EMBL/GenBank/DDBJ whole genome shotgun (WGS) entry which is preliminary data.</text>
</comment>
<feature type="region of interest" description="Disordered" evidence="1">
    <location>
        <begin position="1"/>
        <end position="36"/>
    </location>
</feature>
<accession>A0ABP0N034</accession>
<protein>
    <submittedName>
        <fullName evidence="2">Uncharacterized protein</fullName>
    </submittedName>
</protein>
<gene>
    <name evidence="2" type="ORF">CCMP2556_LOCUS28230</name>
</gene>
<sequence length="164" mass="17483">MSEGGEAQGGEAQGESGSGPGVQQTQWKPSYKGNSWGKGWGKGWGGCKGGLKGGMMMGSNFGGYWKGKGKGKFQQRWPSGPNLARARISTEPVTGEVLEWKGKYGWIKPTVPIEHHMADRHKGHIYVSMNDLQGGLEALTVGSLCQFHLFEDASGLGAEEVIGS</sequence>
<dbReference type="EMBL" id="CAXAMN010021112">
    <property type="protein sequence ID" value="CAK9057132.1"/>
    <property type="molecule type" value="Genomic_DNA"/>
</dbReference>
<keyword evidence="3" id="KW-1185">Reference proteome</keyword>
<evidence type="ECO:0000256" key="1">
    <source>
        <dbReference type="SAM" id="MobiDB-lite"/>
    </source>
</evidence>
<dbReference type="Proteomes" id="UP001642484">
    <property type="component" value="Unassembled WGS sequence"/>
</dbReference>
<evidence type="ECO:0000313" key="3">
    <source>
        <dbReference type="Proteomes" id="UP001642484"/>
    </source>
</evidence>
<name>A0ABP0N034_9DINO</name>
<organism evidence="2 3">
    <name type="scientific">Durusdinium trenchii</name>
    <dbReference type="NCBI Taxonomy" id="1381693"/>
    <lineage>
        <taxon>Eukaryota</taxon>
        <taxon>Sar</taxon>
        <taxon>Alveolata</taxon>
        <taxon>Dinophyceae</taxon>
        <taxon>Suessiales</taxon>
        <taxon>Symbiodiniaceae</taxon>
        <taxon>Durusdinium</taxon>
    </lineage>
</organism>
<evidence type="ECO:0000313" key="2">
    <source>
        <dbReference type="EMBL" id="CAK9057132.1"/>
    </source>
</evidence>
<reference evidence="2 3" key="1">
    <citation type="submission" date="2024-02" db="EMBL/GenBank/DDBJ databases">
        <authorList>
            <person name="Chen Y."/>
            <person name="Shah S."/>
            <person name="Dougan E. K."/>
            <person name="Thang M."/>
            <person name="Chan C."/>
        </authorList>
    </citation>
    <scope>NUCLEOTIDE SEQUENCE [LARGE SCALE GENOMIC DNA]</scope>
</reference>
<feature type="compositionally biased region" description="Gly residues" evidence="1">
    <location>
        <begin position="1"/>
        <end position="20"/>
    </location>
</feature>